<accession>A0AA41T6E5</accession>
<gene>
    <name evidence="1" type="ORF">SUZIE_204910</name>
</gene>
<keyword evidence="2" id="KW-1185">Reference proteome</keyword>
<evidence type="ECO:0000313" key="2">
    <source>
        <dbReference type="Proteomes" id="UP001166674"/>
    </source>
</evidence>
<protein>
    <submittedName>
        <fullName evidence="1">40S ribosomal protein S8</fullName>
    </submittedName>
</protein>
<reference evidence="1" key="1">
    <citation type="submission" date="2020-03" db="EMBL/GenBank/DDBJ databases">
        <title>Studies in the Genomics of Life Span.</title>
        <authorList>
            <person name="Glass D."/>
        </authorList>
    </citation>
    <scope>NUCLEOTIDE SEQUENCE</scope>
    <source>
        <strain evidence="1">SUZIE</strain>
        <tissue evidence="1">Muscle</tissue>
    </source>
</reference>
<proteinExistence type="predicted"/>
<keyword evidence="1" id="KW-0687">Ribonucleoprotein</keyword>
<dbReference type="GO" id="GO:0005840">
    <property type="term" value="C:ribosome"/>
    <property type="evidence" value="ECO:0007669"/>
    <property type="project" value="UniProtKB-KW"/>
</dbReference>
<dbReference type="Proteomes" id="UP001166674">
    <property type="component" value="Unassembled WGS sequence"/>
</dbReference>
<keyword evidence="1" id="KW-0689">Ribosomal protein</keyword>
<dbReference type="PANTHER" id="PTHR10394">
    <property type="entry name" value="40S RIBOSOMAL PROTEIN S8"/>
    <property type="match status" value="1"/>
</dbReference>
<dbReference type="EMBL" id="JAATJV010434593">
    <property type="protein sequence ID" value="MBZ3889828.1"/>
    <property type="molecule type" value="Genomic_DNA"/>
</dbReference>
<name>A0AA41T6E5_SCICA</name>
<organism evidence="1 2">
    <name type="scientific">Sciurus carolinensis</name>
    <name type="common">Eastern gray squirrel</name>
    <dbReference type="NCBI Taxonomy" id="30640"/>
    <lineage>
        <taxon>Eukaryota</taxon>
        <taxon>Metazoa</taxon>
        <taxon>Chordata</taxon>
        <taxon>Craniata</taxon>
        <taxon>Vertebrata</taxon>
        <taxon>Euteleostomi</taxon>
        <taxon>Mammalia</taxon>
        <taxon>Eutheria</taxon>
        <taxon>Euarchontoglires</taxon>
        <taxon>Glires</taxon>
        <taxon>Rodentia</taxon>
        <taxon>Sciuromorpha</taxon>
        <taxon>Sciuridae</taxon>
        <taxon>Sciurinae</taxon>
        <taxon>Sciurini</taxon>
        <taxon>Sciurus</taxon>
    </lineage>
</organism>
<dbReference type="AlphaFoldDB" id="A0AA41T6E5"/>
<comment type="caution">
    <text evidence="1">The sequence shown here is derived from an EMBL/GenBank/DDBJ whole genome shotgun (WGS) entry which is preliminary data.</text>
</comment>
<evidence type="ECO:0000313" key="1">
    <source>
        <dbReference type="EMBL" id="MBZ3889828.1"/>
    </source>
</evidence>
<dbReference type="GO" id="GO:0006412">
    <property type="term" value="P:translation"/>
    <property type="evidence" value="ECO:0007669"/>
    <property type="project" value="InterPro"/>
</dbReference>
<dbReference type="Gene3D" id="3.10.290.70">
    <property type="match status" value="1"/>
</dbReference>
<dbReference type="GO" id="GO:0003735">
    <property type="term" value="F:structural constituent of ribosome"/>
    <property type="evidence" value="ECO:0007669"/>
    <property type="project" value="InterPro"/>
</dbReference>
<dbReference type="InterPro" id="IPR001047">
    <property type="entry name" value="Ribosomal_eS8"/>
</dbReference>
<sequence length="145" mass="16507">MQFVRGYWSQFQNSERSSTNSFLIESQKTVIVFHSVVSFYSMRLQSVVVFRVPLPLPLGHWKGAKLTPEEKEILNKKGSKKIQKKYDERKKNAKISTLLEEQFQQGELLACIASRPDRCGGADGCVLEGKELEFSLKKIQAPKGK</sequence>